<name>A0A9X3EDF2_9HYPH</name>
<feature type="region of interest" description="Disordered" evidence="1">
    <location>
        <begin position="250"/>
        <end position="272"/>
    </location>
</feature>
<feature type="transmembrane region" description="Helical" evidence="2">
    <location>
        <begin position="15"/>
        <end position="32"/>
    </location>
</feature>
<dbReference type="AlphaFoldDB" id="A0A9X3EDF2"/>
<reference evidence="3" key="1">
    <citation type="submission" date="2022-11" db="EMBL/GenBank/DDBJ databases">
        <title>Biodiversity and phylogenetic relationships of bacteria.</title>
        <authorList>
            <person name="Machado R.A.R."/>
            <person name="Bhat A."/>
            <person name="Loulou A."/>
            <person name="Kallel S."/>
        </authorList>
    </citation>
    <scope>NUCLEOTIDE SEQUENCE</scope>
    <source>
        <strain evidence="3">K-TC2</strain>
    </source>
</reference>
<evidence type="ECO:0000256" key="1">
    <source>
        <dbReference type="SAM" id="MobiDB-lite"/>
    </source>
</evidence>
<dbReference type="InterPro" id="IPR010865">
    <property type="entry name" value="DUF1499"/>
</dbReference>
<protein>
    <submittedName>
        <fullName evidence="3">DUF1499 domain-containing protein</fullName>
    </submittedName>
</protein>
<keyword evidence="2" id="KW-0472">Membrane</keyword>
<feature type="transmembrane region" description="Helical" evidence="2">
    <location>
        <begin position="77"/>
        <end position="98"/>
    </location>
</feature>
<accession>A0A9X3EDF2</accession>
<organism evidence="3 4">
    <name type="scientific">Kaistia nematophila</name>
    <dbReference type="NCBI Taxonomy" id="2994654"/>
    <lineage>
        <taxon>Bacteria</taxon>
        <taxon>Pseudomonadati</taxon>
        <taxon>Pseudomonadota</taxon>
        <taxon>Alphaproteobacteria</taxon>
        <taxon>Hyphomicrobiales</taxon>
        <taxon>Kaistiaceae</taxon>
        <taxon>Kaistia</taxon>
    </lineage>
</organism>
<evidence type="ECO:0000256" key="2">
    <source>
        <dbReference type="SAM" id="Phobius"/>
    </source>
</evidence>
<evidence type="ECO:0000313" key="4">
    <source>
        <dbReference type="Proteomes" id="UP001144805"/>
    </source>
</evidence>
<comment type="caution">
    <text evidence="3">The sequence shown here is derived from an EMBL/GenBank/DDBJ whole genome shotgun (WGS) entry which is preliminary data.</text>
</comment>
<sequence>MTARPFEREARTAPWSLRLALLPIPLLIVAVVMHRYEQIDTTPFFVVVAIAWAIALIALVLGAIAMRQIWIDGVLGFGRALAGSLLAALVLVMPGLVIEEMIRLPRLADISTDTSDPPAFGPTVEMAHPLPDAADNAEQAKAYPDILPRHYPVSPPRVFDAVMTLVGSRGWKVGTANAPDAENADASVDAVAKTLVLALPADVAIRILADDDGSLVDMRSASRIGSHDLGDNARRIRSFFEDLDAALQGVAEPAEGDETELPPLPPVSPRAR</sequence>
<dbReference type="EMBL" id="JAPKNK010000007">
    <property type="protein sequence ID" value="MCX5570925.1"/>
    <property type="molecule type" value="Genomic_DNA"/>
</dbReference>
<gene>
    <name evidence="3" type="ORF">OSH07_17090</name>
</gene>
<feature type="compositionally biased region" description="Pro residues" evidence="1">
    <location>
        <begin position="262"/>
        <end position="272"/>
    </location>
</feature>
<evidence type="ECO:0000313" key="3">
    <source>
        <dbReference type="EMBL" id="MCX5570925.1"/>
    </source>
</evidence>
<keyword evidence="2" id="KW-0812">Transmembrane</keyword>
<dbReference type="Pfam" id="PF07386">
    <property type="entry name" value="DUF1499"/>
    <property type="match status" value="1"/>
</dbReference>
<dbReference type="Proteomes" id="UP001144805">
    <property type="component" value="Unassembled WGS sequence"/>
</dbReference>
<keyword evidence="4" id="KW-1185">Reference proteome</keyword>
<feature type="transmembrane region" description="Helical" evidence="2">
    <location>
        <begin position="44"/>
        <end position="65"/>
    </location>
</feature>
<dbReference type="RefSeq" id="WP_266339883.1">
    <property type="nucleotide sequence ID" value="NZ_JAPKNK010000007.1"/>
</dbReference>
<keyword evidence="2" id="KW-1133">Transmembrane helix</keyword>
<proteinExistence type="predicted"/>